<dbReference type="InterPro" id="IPR018745">
    <property type="entry name" value="MpsC"/>
</dbReference>
<accession>A0ABT8N3S4</accession>
<feature type="domain" description="Na+-translocating membrane potential-generating system MpsC" evidence="1">
    <location>
        <begin position="5"/>
        <end position="111"/>
    </location>
</feature>
<dbReference type="RefSeq" id="WP_300986427.1">
    <property type="nucleotide sequence ID" value="NZ_CP129236.1"/>
</dbReference>
<evidence type="ECO:0000313" key="2">
    <source>
        <dbReference type="EMBL" id="MDN7242393.1"/>
    </source>
</evidence>
<sequence>MSKDKTLQAEIGGYISTMLRRHFGKGPTSVYVTINQPFITIHFQGFLSPMEANLIKQNEIKRVLETRDILMNDLRVEIIQGLKQIDRLEVKELYADWNLAKETGLIICVLEDESDEISLPWPDDVDKEAFRKKIEQASDKAEKVPARTETYWLSDRTILVRRTEILIRIEKALIRNGFTEELKIAKRPLEHEVLKEVQLETVLKRKISETFLDWNFDTDLGYVVFLLEPNKQDMEV</sequence>
<dbReference type="Pfam" id="PF10057">
    <property type="entry name" value="MpsC"/>
    <property type="match status" value="2"/>
</dbReference>
<comment type="caution">
    <text evidence="2">The sequence shown here is derived from an EMBL/GenBank/DDBJ whole genome shotgun (WGS) entry which is preliminary data.</text>
</comment>
<keyword evidence="3" id="KW-1185">Reference proteome</keyword>
<reference evidence="2 3" key="1">
    <citation type="submission" date="2023-06" db="EMBL/GenBank/DDBJ databases">
        <title>Novel species in genus Planococcus.</title>
        <authorList>
            <person name="Ning S."/>
        </authorList>
    </citation>
    <scope>NUCLEOTIDE SEQUENCE [LARGE SCALE GENOMIC DNA]</scope>
    <source>
        <strain evidence="2 3">N028</strain>
    </source>
</reference>
<gene>
    <name evidence="2" type="ORF">QWY14_11315</name>
</gene>
<dbReference type="Proteomes" id="UP001172055">
    <property type="component" value="Unassembled WGS sequence"/>
</dbReference>
<proteinExistence type="predicted"/>
<dbReference type="EMBL" id="JAUJWV010000001">
    <property type="protein sequence ID" value="MDN7242393.1"/>
    <property type="molecule type" value="Genomic_DNA"/>
</dbReference>
<organism evidence="2 3">
    <name type="scientific">Planococcus shixiaomingii</name>
    <dbReference type="NCBI Taxonomy" id="3058393"/>
    <lineage>
        <taxon>Bacteria</taxon>
        <taxon>Bacillati</taxon>
        <taxon>Bacillota</taxon>
        <taxon>Bacilli</taxon>
        <taxon>Bacillales</taxon>
        <taxon>Caryophanaceae</taxon>
        <taxon>Planococcus</taxon>
    </lineage>
</organism>
<name>A0ABT8N3S4_9BACL</name>
<protein>
    <submittedName>
        <fullName evidence="2">Na-translocating system protein MpsC family protein</fullName>
    </submittedName>
</protein>
<feature type="domain" description="Na+-translocating membrane potential-generating system MpsC" evidence="1">
    <location>
        <begin position="138"/>
        <end position="228"/>
    </location>
</feature>
<evidence type="ECO:0000259" key="1">
    <source>
        <dbReference type="Pfam" id="PF10057"/>
    </source>
</evidence>
<evidence type="ECO:0000313" key="3">
    <source>
        <dbReference type="Proteomes" id="UP001172055"/>
    </source>
</evidence>